<keyword evidence="4" id="KW-0804">Transcription</keyword>
<dbReference type="InterPro" id="IPR003313">
    <property type="entry name" value="AraC-bd"/>
</dbReference>
<evidence type="ECO:0000256" key="1">
    <source>
        <dbReference type="ARBA" id="ARBA00023015"/>
    </source>
</evidence>
<dbReference type="Gene3D" id="2.60.120.10">
    <property type="entry name" value="Jelly Rolls"/>
    <property type="match status" value="1"/>
</dbReference>
<organism evidence="6 7">
    <name type="scientific">Paenacidovorax caeni</name>
    <dbReference type="NCBI Taxonomy" id="343013"/>
    <lineage>
        <taxon>Bacteria</taxon>
        <taxon>Pseudomonadati</taxon>
        <taxon>Pseudomonadota</taxon>
        <taxon>Betaproteobacteria</taxon>
        <taxon>Burkholderiales</taxon>
        <taxon>Comamonadaceae</taxon>
        <taxon>Paenacidovorax</taxon>
    </lineage>
</organism>
<reference evidence="6 7" key="1">
    <citation type="submission" date="2016-10" db="EMBL/GenBank/DDBJ databases">
        <authorList>
            <person name="de Groot N.N."/>
        </authorList>
    </citation>
    <scope>NUCLEOTIDE SEQUENCE [LARGE SCALE GENOMIC DNA]</scope>
    <source>
        <strain evidence="6 7">R-24608</strain>
    </source>
</reference>
<dbReference type="Pfam" id="PF12833">
    <property type="entry name" value="HTH_18"/>
    <property type="match status" value="1"/>
</dbReference>
<proteinExistence type="predicted"/>
<evidence type="ECO:0000313" key="6">
    <source>
        <dbReference type="EMBL" id="SFU88187.1"/>
    </source>
</evidence>
<evidence type="ECO:0000313" key="7">
    <source>
        <dbReference type="Proteomes" id="UP000183656"/>
    </source>
</evidence>
<evidence type="ECO:0000256" key="2">
    <source>
        <dbReference type="ARBA" id="ARBA00023125"/>
    </source>
</evidence>
<keyword evidence="7" id="KW-1185">Reference proteome</keyword>
<dbReference type="SMART" id="SM00342">
    <property type="entry name" value="HTH_ARAC"/>
    <property type="match status" value="1"/>
</dbReference>
<dbReference type="InterPro" id="IPR018060">
    <property type="entry name" value="HTH_AraC"/>
</dbReference>
<dbReference type="Pfam" id="PF02311">
    <property type="entry name" value="AraC_binding"/>
    <property type="match status" value="1"/>
</dbReference>
<protein>
    <submittedName>
        <fullName evidence="6">AraC-type DNA-binding protein</fullName>
    </submittedName>
</protein>
<name>A0A1I7JSS9_9BURK</name>
<feature type="domain" description="HTH araC/xylS-type" evidence="5">
    <location>
        <begin position="165"/>
        <end position="262"/>
    </location>
</feature>
<dbReference type="Gene3D" id="1.10.10.60">
    <property type="entry name" value="Homeodomain-like"/>
    <property type="match status" value="2"/>
</dbReference>
<dbReference type="GO" id="GO:0043565">
    <property type="term" value="F:sequence-specific DNA binding"/>
    <property type="evidence" value="ECO:0007669"/>
    <property type="project" value="InterPro"/>
</dbReference>
<evidence type="ECO:0000256" key="3">
    <source>
        <dbReference type="ARBA" id="ARBA00023159"/>
    </source>
</evidence>
<dbReference type="InterPro" id="IPR009057">
    <property type="entry name" value="Homeodomain-like_sf"/>
</dbReference>
<keyword evidence="3" id="KW-0010">Activator</keyword>
<dbReference type="EMBL" id="FPBX01000030">
    <property type="protein sequence ID" value="SFU88187.1"/>
    <property type="molecule type" value="Genomic_DNA"/>
</dbReference>
<dbReference type="STRING" id="343013.SAMN04489707_103022"/>
<dbReference type="PROSITE" id="PS00041">
    <property type="entry name" value="HTH_ARAC_FAMILY_1"/>
    <property type="match status" value="1"/>
</dbReference>
<dbReference type="PROSITE" id="PS01124">
    <property type="entry name" value="HTH_ARAC_FAMILY_2"/>
    <property type="match status" value="1"/>
</dbReference>
<dbReference type="InterPro" id="IPR014710">
    <property type="entry name" value="RmlC-like_jellyroll"/>
</dbReference>
<dbReference type="InterPro" id="IPR037923">
    <property type="entry name" value="HTH-like"/>
</dbReference>
<dbReference type="SUPFAM" id="SSF46689">
    <property type="entry name" value="Homeodomain-like"/>
    <property type="match status" value="2"/>
</dbReference>
<dbReference type="PANTHER" id="PTHR46796">
    <property type="entry name" value="HTH-TYPE TRANSCRIPTIONAL ACTIVATOR RHAS-RELATED"/>
    <property type="match status" value="1"/>
</dbReference>
<dbReference type="SUPFAM" id="SSF51215">
    <property type="entry name" value="Regulatory protein AraC"/>
    <property type="match status" value="1"/>
</dbReference>
<gene>
    <name evidence="6" type="ORF">SAMN04489707_103022</name>
</gene>
<keyword evidence="2 6" id="KW-0238">DNA-binding</keyword>
<dbReference type="Proteomes" id="UP000183656">
    <property type="component" value="Unassembled WGS sequence"/>
</dbReference>
<evidence type="ECO:0000259" key="5">
    <source>
        <dbReference type="PROSITE" id="PS01124"/>
    </source>
</evidence>
<keyword evidence="1" id="KW-0805">Transcription regulation</keyword>
<dbReference type="GO" id="GO:0003700">
    <property type="term" value="F:DNA-binding transcription factor activity"/>
    <property type="evidence" value="ECO:0007669"/>
    <property type="project" value="InterPro"/>
</dbReference>
<accession>A0A1I7JSS9</accession>
<dbReference type="InterPro" id="IPR050204">
    <property type="entry name" value="AraC_XylS_family_regulators"/>
</dbReference>
<evidence type="ECO:0000256" key="4">
    <source>
        <dbReference type="ARBA" id="ARBA00023163"/>
    </source>
</evidence>
<dbReference type="InterPro" id="IPR018062">
    <property type="entry name" value="HTH_AraC-typ_CS"/>
</dbReference>
<sequence>MIDRAMTATTFHRHPAAPWVELRESRAAPHCYRLHMHAEYSIGIVDAGAAVFHHAGGPERVEAGSVVLIEPGVWHACNPEDGAPWAYRMLFVQADWLCAQLGVQALRFPARARHDAAAAQTVHRLCQPLDEAGATAFTAALLHCVQRFAEPAQPTQAAPQATAVAVALRCLHAQPEAAPSVQALAQACGMSAPRFIRCFKAATGVTPGVYRLNLRLNGARRLLAQGTALAEAAHAMGFADQAHLQRAFKAHHALTPGCYAQSRPGC</sequence>
<dbReference type="AlphaFoldDB" id="A0A1I7JSS9"/>